<dbReference type="PRINTS" id="PR00297">
    <property type="entry name" value="CHAPERONIN10"/>
</dbReference>
<evidence type="ECO:0000256" key="4">
    <source>
        <dbReference type="RuleBase" id="RU000535"/>
    </source>
</evidence>
<dbReference type="InterPro" id="IPR037124">
    <property type="entry name" value="Chaperonin_GroES_sf"/>
</dbReference>
<dbReference type="PANTHER" id="PTHR10772">
    <property type="entry name" value="10 KDA HEAT SHOCK PROTEIN"/>
    <property type="match status" value="1"/>
</dbReference>
<evidence type="ECO:0000256" key="3">
    <source>
        <dbReference type="HAMAP-Rule" id="MF_00580"/>
    </source>
</evidence>
<dbReference type="Pfam" id="PF00166">
    <property type="entry name" value="Cpn10"/>
    <property type="match status" value="1"/>
</dbReference>
<dbReference type="GO" id="GO:0046872">
    <property type="term" value="F:metal ion binding"/>
    <property type="evidence" value="ECO:0007669"/>
    <property type="project" value="TreeGrafter"/>
</dbReference>
<comment type="subcellular location">
    <subcellularLocation>
        <location evidence="3">Cytoplasm</location>
    </subcellularLocation>
</comment>
<name>A0A2A4YNI7_UNCAE</name>
<evidence type="ECO:0000313" key="6">
    <source>
        <dbReference type="Proteomes" id="UP000217838"/>
    </source>
</evidence>
<comment type="similarity">
    <text evidence="1 3 4">Belongs to the GroES chaperonin family.</text>
</comment>
<organism evidence="5 6">
    <name type="scientific">Aerophobetes bacterium</name>
    <dbReference type="NCBI Taxonomy" id="2030807"/>
    <lineage>
        <taxon>Bacteria</taxon>
        <taxon>Candidatus Aerophobota</taxon>
    </lineage>
</organism>
<sequence length="98" mass="10772">MPKIKPLGKRILVKREQQATKKGGIFLPDSAQEKPKQGEIVAVGPGKTDEEGKLHALEVVIGDKILFSSYAGVEVKPEENNENEYLIMSEDDVLAVIQ</sequence>
<protein>
    <recommendedName>
        <fullName evidence="3">Co-chaperonin GroES</fullName>
    </recommendedName>
    <alternativeName>
        <fullName evidence="3">10 kDa chaperonin</fullName>
    </alternativeName>
    <alternativeName>
        <fullName evidence="3">Chaperonin-10</fullName>
        <shortName evidence="3">Cpn10</shortName>
    </alternativeName>
</protein>
<evidence type="ECO:0000313" key="5">
    <source>
        <dbReference type="EMBL" id="PCI95867.1"/>
    </source>
</evidence>
<dbReference type="InterPro" id="IPR020818">
    <property type="entry name" value="Chaperonin_GroES"/>
</dbReference>
<dbReference type="FunFam" id="2.30.33.40:FF:000001">
    <property type="entry name" value="10 kDa chaperonin"/>
    <property type="match status" value="1"/>
</dbReference>
<dbReference type="GO" id="GO:0044183">
    <property type="term" value="F:protein folding chaperone"/>
    <property type="evidence" value="ECO:0007669"/>
    <property type="project" value="InterPro"/>
</dbReference>
<accession>A0A2A4YNI7</accession>
<comment type="caution">
    <text evidence="5">The sequence shown here is derived from an EMBL/GenBank/DDBJ whole genome shotgun (WGS) entry which is preliminary data.</text>
</comment>
<keyword evidence="3" id="KW-0963">Cytoplasm</keyword>
<dbReference type="GO" id="GO:0051087">
    <property type="term" value="F:protein-folding chaperone binding"/>
    <property type="evidence" value="ECO:0007669"/>
    <property type="project" value="TreeGrafter"/>
</dbReference>
<keyword evidence="2 3" id="KW-0143">Chaperone</keyword>
<dbReference type="NCBIfam" id="NF001531">
    <property type="entry name" value="PRK00364.2-2"/>
    <property type="match status" value="1"/>
</dbReference>
<dbReference type="Gene3D" id="2.30.33.40">
    <property type="entry name" value="GroES chaperonin"/>
    <property type="match status" value="1"/>
</dbReference>
<reference evidence="6" key="1">
    <citation type="submission" date="2017-08" db="EMBL/GenBank/DDBJ databases">
        <title>A dynamic microbial community with high functional redundancy inhabits the cold, oxic subseafloor aquifer.</title>
        <authorList>
            <person name="Tully B.J."/>
            <person name="Wheat C.G."/>
            <person name="Glazer B.T."/>
            <person name="Huber J.A."/>
        </authorList>
    </citation>
    <scope>NUCLEOTIDE SEQUENCE [LARGE SCALE GENOMIC DNA]</scope>
</reference>
<dbReference type="GO" id="GO:0005524">
    <property type="term" value="F:ATP binding"/>
    <property type="evidence" value="ECO:0007669"/>
    <property type="project" value="InterPro"/>
</dbReference>
<dbReference type="SMART" id="SM00883">
    <property type="entry name" value="Cpn10"/>
    <property type="match status" value="1"/>
</dbReference>
<dbReference type="PANTHER" id="PTHR10772:SF63">
    <property type="entry name" value="20 KDA CHAPERONIN, CHLOROPLASTIC"/>
    <property type="match status" value="1"/>
</dbReference>
<dbReference type="GO" id="GO:0051082">
    <property type="term" value="F:unfolded protein binding"/>
    <property type="evidence" value="ECO:0007669"/>
    <property type="project" value="TreeGrafter"/>
</dbReference>
<dbReference type="NCBIfam" id="NF001533">
    <property type="entry name" value="PRK00364.2-4"/>
    <property type="match status" value="1"/>
</dbReference>
<dbReference type="AlphaFoldDB" id="A0A2A4YNI7"/>
<gene>
    <name evidence="3" type="primary">groES</name>
    <name evidence="3" type="synonym">groS</name>
    <name evidence="5" type="ORF">COB11_01000</name>
</gene>
<proteinExistence type="inferred from homology"/>
<comment type="function">
    <text evidence="3 4">Together with the chaperonin GroEL, plays an essential role in assisting protein folding. The GroEL-GroES system forms a nano-cage that allows encapsulation of the non-native substrate proteins and provides a physical environment optimized to promote and accelerate protein folding. GroES binds to the apical surface of the GroEL ring, thereby capping the opening of the GroEL channel.</text>
</comment>
<dbReference type="EMBL" id="NVUU01000007">
    <property type="protein sequence ID" value="PCI95867.1"/>
    <property type="molecule type" value="Genomic_DNA"/>
</dbReference>
<evidence type="ECO:0000256" key="2">
    <source>
        <dbReference type="ARBA" id="ARBA00023186"/>
    </source>
</evidence>
<dbReference type="InterPro" id="IPR011032">
    <property type="entry name" value="GroES-like_sf"/>
</dbReference>
<evidence type="ECO:0000256" key="1">
    <source>
        <dbReference type="ARBA" id="ARBA00006975"/>
    </source>
</evidence>
<dbReference type="HAMAP" id="MF_00580">
    <property type="entry name" value="CH10"/>
    <property type="match status" value="1"/>
</dbReference>
<dbReference type="SUPFAM" id="SSF50129">
    <property type="entry name" value="GroES-like"/>
    <property type="match status" value="1"/>
</dbReference>
<dbReference type="Proteomes" id="UP000217838">
    <property type="component" value="Unassembled WGS sequence"/>
</dbReference>
<comment type="subunit">
    <text evidence="3">Heptamer of 7 subunits arranged in a ring. Interacts with the chaperonin GroEL.</text>
</comment>
<dbReference type="CDD" id="cd00320">
    <property type="entry name" value="cpn10"/>
    <property type="match status" value="1"/>
</dbReference>
<dbReference type="GO" id="GO:0005737">
    <property type="term" value="C:cytoplasm"/>
    <property type="evidence" value="ECO:0007669"/>
    <property type="project" value="UniProtKB-SubCell"/>
</dbReference>